<dbReference type="Proteomes" id="UP001054252">
    <property type="component" value="Unassembled WGS sequence"/>
</dbReference>
<reference evidence="1 2" key="1">
    <citation type="journal article" date="2021" name="Commun. Biol.">
        <title>The genome of Shorea leprosula (Dipterocarpaceae) highlights the ecological relevance of drought in aseasonal tropical rainforests.</title>
        <authorList>
            <person name="Ng K.K.S."/>
            <person name="Kobayashi M.J."/>
            <person name="Fawcett J.A."/>
            <person name="Hatakeyama M."/>
            <person name="Paape T."/>
            <person name="Ng C.H."/>
            <person name="Ang C.C."/>
            <person name="Tnah L.H."/>
            <person name="Lee C.T."/>
            <person name="Nishiyama T."/>
            <person name="Sese J."/>
            <person name="O'Brien M.J."/>
            <person name="Copetti D."/>
            <person name="Mohd Noor M.I."/>
            <person name="Ong R.C."/>
            <person name="Putra M."/>
            <person name="Sireger I.Z."/>
            <person name="Indrioko S."/>
            <person name="Kosugi Y."/>
            <person name="Izuno A."/>
            <person name="Isagi Y."/>
            <person name="Lee S.L."/>
            <person name="Shimizu K.K."/>
        </authorList>
    </citation>
    <scope>NUCLEOTIDE SEQUENCE [LARGE SCALE GENOMIC DNA]</scope>
    <source>
        <strain evidence="1">214</strain>
    </source>
</reference>
<sequence>MTVDEKVSCDKKTKKHHLQNRFHSRQLSYLDQSQKSLLNSRPTRQGKYRIQTCNKQLLLGQNSIPVEEFLSEESNFANLMCLVFSSRLNCNENFMILQF</sequence>
<dbReference type="AlphaFoldDB" id="A0AAV5HJG4"/>
<gene>
    <name evidence="1" type="ORF">SLEP1_g496</name>
</gene>
<keyword evidence="2" id="KW-1185">Reference proteome</keyword>
<evidence type="ECO:0000313" key="2">
    <source>
        <dbReference type="Proteomes" id="UP001054252"/>
    </source>
</evidence>
<organism evidence="1 2">
    <name type="scientific">Rubroshorea leprosula</name>
    <dbReference type="NCBI Taxonomy" id="152421"/>
    <lineage>
        <taxon>Eukaryota</taxon>
        <taxon>Viridiplantae</taxon>
        <taxon>Streptophyta</taxon>
        <taxon>Embryophyta</taxon>
        <taxon>Tracheophyta</taxon>
        <taxon>Spermatophyta</taxon>
        <taxon>Magnoliopsida</taxon>
        <taxon>eudicotyledons</taxon>
        <taxon>Gunneridae</taxon>
        <taxon>Pentapetalae</taxon>
        <taxon>rosids</taxon>
        <taxon>malvids</taxon>
        <taxon>Malvales</taxon>
        <taxon>Dipterocarpaceae</taxon>
        <taxon>Rubroshorea</taxon>
    </lineage>
</organism>
<comment type="caution">
    <text evidence="1">The sequence shown here is derived from an EMBL/GenBank/DDBJ whole genome shotgun (WGS) entry which is preliminary data.</text>
</comment>
<proteinExistence type="predicted"/>
<protein>
    <submittedName>
        <fullName evidence="1">Uncharacterized protein</fullName>
    </submittedName>
</protein>
<name>A0AAV5HJG4_9ROSI</name>
<accession>A0AAV5HJG4</accession>
<evidence type="ECO:0000313" key="1">
    <source>
        <dbReference type="EMBL" id="GKU85892.1"/>
    </source>
</evidence>
<dbReference type="EMBL" id="BPVZ01000001">
    <property type="protein sequence ID" value="GKU85892.1"/>
    <property type="molecule type" value="Genomic_DNA"/>
</dbReference>